<keyword evidence="3" id="KW-0808">Transferase</keyword>
<organism evidence="3 4">
    <name type="scientific">Massilia hydrophila</name>
    <dbReference type="NCBI Taxonomy" id="3044279"/>
    <lineage>
        <taxon>Bacteria</taxon>
        <taxon>Pseudomonadati</taxon>
        <taxon>Pseudomonadota</taxon>
        <taxon>Betaproteobacteria</taxon>
        <taxon>Burkholderiales</taxon>
        <taxon>Oxalobacteraceae</taxon>
        <taxon>Telluria group</taxon>
        <taxon>Massilia</taxon>
    </lineage>
</organism>
<dbReference type="GO" id="GO:0016746">
    <property type="term" value="F:acyltransferase activity"/>
    <property type="evidence" value="ECO:0007669"/>
    <property type="project" value="UniProtKB-KW"/>
</dbReference>
<keyword evidence="3" id="KW-0012">Acyltransferase</keyword>
<evidence type="ECO:0000313" key="4">
    <source>
        <dbReference type="Proteomes" id="UP001198602"/>
    </source>
</evidence>
<feature type="domain" description="Acyltransferase 3" evidence="2">
    <location>
        <begin position="10"/>
        <end position="322"/>
    </location>
</feature>
<feature type="transmembrane region" description="Helical" evidence="1">
    <location>
        <begin position="42"/>
        <end position="59"/>
    </location>
</feature>
<proteinExistence type="predicted"/>
<dbReference type="PANTHER" id="PTHR23028">
    <property type="entry name" value="ACETYLTRANSFERASE"/>
    <property type="match status" value="1"/>
</dbReference>
<dbReference type="InterPro" id="IPR002656">
    <property type="entry name" value="Acyl_transf_3_dom"/>
</dbReference>
<dbReference type="PANTHER" id="PTHR23028:SF53">
    <property type="entry name" value="ACYL_TRANSF_3 DOMAIN-CONTAINING PROTEIN"/>
    <property type="match status" value="1"/>
</dbReference>
<dbReference type="Proteomes" id="UP001198602">
    <property type="component" value="Unassembled WGS sequence"/>
</dbReference>
<gene>
    <name evidence="3" type="ORF">LE190_12560</name>
</gene>
<evidence type="ECO:0000256" key="1">
    <source>
        <dbReference type="SAM" id="Phobius"/>
    </source>
</evidence>
<accession>A0ABS7YAN0</accession>
<protein>
    <submittedName>
        <fullName evidence="3">Acyltransferase</fullName>
    </submittedName>
</protein>
<feature type="transmembrane region" description="Helical" evidence="1">
    <location>
        <begin position="71"/>
        <end position="90"/>
    </location>
</feature>
<feature type="transmembrane region" description="Helical" evidence="1">
    <location>
        <begin position="12"/>
        <end position="30"/>
    </location>
</feature>
<evidence type="ECO:0000259" key="2">
    <source>
        <dbReference type="Pfam" id="PF01757"/>
    </source>
</evidence>
<keyword evidence="4" id="KW-1185">Reference proteome</keyword>
<evidence type="ECO:0000313" key="3">
    <source>
        <dbReference type="EMBL" id="MCA1856751.1"/>
    </source>
</evidence>
<comment type="caution">
    <text evidence="3">The sequence shown here is derived from an EMBL/GenBank/DDBJ whole genome shotgun (WGS) entry which is preliminary data.</text>
</comment>
<dbReference type="Pfam" id="PF01757">
    <property type="entry name" value="Acyl_transf_3"/>
    <property type="match status" value="1"/>
</dbReference>
<dbReference type="InterPro" id="IPR050879">
    <property type="entry name" value="Acyltransferase_3"/>
</dbReference>
<feature type="transmembrane region" description="Helical" evidence="1">
    <location>
        <begin position="303"/>
        <end position="324"/>
    </location>
</feature>
<keyword evidence="1" id="KW-0472">Membrane</keyword>
<name>A0ABS7YAN0_9BURK</name>
<keyword evidence="1" id="KW-1133">Transmembrane helix</keyword>
<keyword evidence="1" id="KW-0812">Transmembrane</keyword>
<feature type="transmembrane region" description="Helical" evidence="1">
    <location>
        <begin position="247"/>
        <end position="265"/>
    </location>
</feature>
<feature type="transmembrane region" description="Helical" evidence="1">
    <location>
        <begin position="163"/>
        <end position="180"/>
    </location>
</feature>
<dbReference type="EMBL" id="JAHYBX010000004">
    <property type="protein sequence ID" value="MCA1856751.1"/>
    <property type="molecule type" value="Genomic_DNA"/>
</dbReference>
<feature type="transmembrane region" description="Helical" evidence="1">
    <location>
        <begin position="222"/>
        <end position="241"/>
    </location>
</feature>
<reference evidence="3 4" key="1">
    <citation type="submission" date="2021-07" db="EMBL/GenBank/DDBJ databases">
        <title>Characterization of Violacein-producing bacteria and related species.</title>
        <authorList>
            <person name="Wilson H.S."/>
            <person name="De Leon M.E."/>
        </authorList>
    </citation>
    <scope>NUCLEOTIDE SEQUENCE [LARGE SCALE GENOMIC DNA]</scope>
    <source>
        <strain evidence="3 4">HSC-2F05</strain>
    </source>
</reference>
<dbReference type="RefSeq" id="WP_225239021.1">
    <property type="nucleotide sequence ID" value="NZ_JAHYBX010000004.1"/>
</dbReference>
<sequence>MSDRPVVKIPYLDGWRGLAIIAVLVCHFGPRPAVAWIGEYGVQMFFVLSGYLMGQLLFVKKVGLPEFFFRRASRILPALLLFIACMYLYARFFQPQRYEVPMDELLATVFFLRTYLPSDLGIWAGNWPIGNLWSLNVEEHSYVVLAFLALIARKTGGDRMASMLLIACVLASIAFSFHYYSAPPSGASRWDLRSECAALGLLTSALLCQMRQFHEPRIPRHVWGGAVITLIILSAFLTSAYRIKGGNIVFAPIFLAIALNYLHCLPALIKTFLSNPALVWFGKCSFSLYLWQQPFYTAVQKAGLPTMPGLAGAIALACLSFYLVENPLRIRLNEYWTNRQVRRAGAEASPAIEPT</sequence>